<evidence type="ECO:0000313" key="6">
    <source>
        <dbReference type="Proteomes" id="UP000293360"/>
    </source>
</evidence>
<name>A0A4Q4U0G5_9PEZI</name>
<sequence length="113" mass="12264">MHRRRARPPLLGTCNTNWDYDANVELAALFGVSLSAHLLQAVRFRKIGLAWPLLDGLAWALAGFALHAVGVFNPQSRALAAATRTLNLLAPGWVGAFHHVLLGRMVEAFVPDG</sequence>
<comment type="subcellular location">
    <subcellularLocation>
        <location evidence="1">Membrane</location>
        <topology evidence="1">Multi-pass membrane protein</topology>
    </subcellularLocation>
</comment>
<dbReference type="OrthoDB" id="5384040at2759"/>
<evidence type="ECO:0000256" key="4">
    <source>
        <dbReference type="ARBA" id="ARBA00023136"/>
    </source>
</evidence>
<evidence type="ECO:0000256" key="3">
    <source>
        <dbReference type="ARBA" id="ARBA00022989"/>
    </source>
</evidence>
<accession>A0A4Q4U0G5</accession>
<dbReference type="Proteomes" id="UP000293360">
    <property type="component" value="Unassembled WGS sequence"/>
</dbReference>
<evidence type="ECO:0008006" key="7">
    <source>
        <dbReference type="Google" id="ProtNLM"/>
    </source>
</evidence>
<dbReference type="EMBL" id="QJNU01000002">
    <property type="protein sequence ID" value="RYP11430.1"/>
    <property type="molecule type" value="Genomic_DNA"/>
</dbReference>
<organism evidence="5 6">
    <name type="scientific">Monosporascus ibericus</name>
    <dbReference type="NCBI Taxonomy" id="155417"/>
    <lineage>
        <taxon>Eukaryota</taxon>
        <taxon>Fungi</taxon>
        <taxon>Dikarya</taxon>
        <taxon>Ascomycota</taxon>
        <taxon>Pezizomycotina</taxon>
        <taxon>Sordariomycetes</taxon>
        <taxon>Xylariomycetidae</taxon>
        <taxon>Xylariales</taxon>
        <taxon>Xylariales incertae sedis</taxon>
        <taxon>Monosporascus</taxon>
    </lineage>
</organism>
<reference evidence="5 6" key="1">
    <citation type="submission" date="2018-06" db="EMBL/GenBank/DDBJ databases">
        <title>Complete Genomes of Monosporascus.</title>
        <authorList>
            <person name="Robinson A.J."/>
            <person name="Natvig D.O."/>
        </authorList>
    </citation>
    <scope>NUCLEOTIDE SEQUENCE [LARGE SCALE GENOMIC DNA]</scope>
    <source>
        <strain evidence="5 6">CBS 110550</strain>
    </source>
</reference>
<keyword evidence="4" id="KW-0472">Membrane</keyword>
<dbReference type="GO" id="GO:0016020">
    <property type="term" value="C:membrane"/>
    <property type="evidence" value="ECO:0007669"/>
    <property type="project" value="UniProtKB-SubCell"/>
</dbReference>
<comment type="caution">
    <text evidence="5">The sequence shown here is derived from an EMBL/GenBank/DDBJ whole genome shotgun (WGS) entry which is preliminary data.</text>
</comment>
<keyword evidence="2" id="KW-0812">Transmembrane</keyword>
<dbReference type="InterPro" id="IPR007568">
    <property type="entry name" value="RTA1"/>
</dbReference>
<evidence type="ECO:0000256" key="2">
    <source>
        <dbReference type="ARBA" id="ARBA00022692"/>
    </source>
</evidence>
<dbReference type="PANTHER" id="PTHR31465:SF15">
    <property type="entry name" value="LIPID TRANSPORTER ATNI-RELATED"/>
    <property type="match status" value="1"/>
</dbReference>
<dbReference type="PANTHER" id="PTHR31465">
    <property type="entry name" value="PROTEIN RTA1-RELATED"/>
    <property type="match status" value="1"/>
</dbReference>
<protein>
    <recommendedName>
        <fullName evidence="7">Wax synthase domain-containing protein</fullName>
    </recommendedName>
</protein>
<gene>
    <name evidence="5" type="ORF">DL764_000084</name>
</gene>
<dbReference type="STRING" id="155417.A0A4Q4U0G5"/>
<proteinExistence type="predicted"/>
<dbReference type="AlphaFoldDB" id="A0A4Q4U0G5"/>
<evidence type="ECO:0000256" key="1">
    <source>
        <dbReference type="ARBA" id="ARBA00004141"/>
    </source>
</evidence>
<keyword evidence="6" id="KW-1185">Reference proteome</keyword>
<keyword evidence="3" id="KW-1133">Transmembrane helix</keyword>
<evidence type="ECO:0000313" key="5">
    <source>
        <dbReference type="EMBL" id="RYP11430.1"/>
    </source>
</evidence>